<keyword evidence="7 8" id="KW-0093">Biotin biosynthesis</keyword>
<evidence type="ECO:0000256" key="3">
    <source>
        <dbReference type="ARBA" id="ARBA00012327"/>
    </source>
</evidence>
<comment type="caution">
    <text evidence="10">The sequence shown here is derived from an EMBL/GenBank/DDBJ whole genome shotgun (WGS) entry which is preliminary data.</text>
</comment>
<comment type="similarity">
    <text evidence="8">Belongs to the methyltransferase superfamily.</text>
</comment>
<evidence type="ECO:0000256" key="5">
    <source>
        <dbReference type="ARBA" id="ARBA00022679"/>
    </source>
</evidence>
<dbReference type="GO" id="GO:0009102">
    <property type="term" value="P:biotin biosynthetic process"/>
    <property type="evidence" value="ECO:0007669"/>
    <property type="project" value="UniProtKB-UniRule"/>
</dbReference>
<dbReference type="PANTHER" id="PTHR13090">
    <property type="entry name" value="ARGININE-HYDROXYLASE NDUFAF5, MITOCHONDRIAL"/>
    <property type="match status" value="1"/>
</dbReference>
<dbReference type="HAMAP" id="MF_00835">
    <property type="entry name" value="BioC"/>
    <property type="match status" value="1"/>
</dbReference>
<dbReference type="AlphaFoldDB" id="A0A3P3VMP8"/>
<dbReference type="InterPro" id="IPR011814">
    <property type="entry name" value="BioC"/>
</dbReference>
<accession>A0A3P3VMP8</accession>
<dbReference type="GO" id="GO:0102130">
    <property type="term" value="F:malonyl-CoA methyltransferase activity"/>
    <property type="evidence" value="ECO:0007669"/>
    <property type="project" value="UniProtKB-EC"/>
</dbReference>
<dbReference type="UniPathway" id="UPA00078"/>
<dbReference type="CDD" id="cd02440">
    <property type="entry name" value="AdoMet_MTases"/>
    <property type="match status" value="1"/>
</dbReference>
<evidence type="ECO:0000256" key="8">
    <source>
        <dbReference type="HAMAP-Rule" id="MF_00835"/>
    </source>
</evidence>
<protein>
    <recommendedName>
        <fullName evidence="3 8">Malonyl-[acyl-carrier protein] O-methyltransferase</fullName>
        <shortName evidence="8">Malonyl-ACP O-methyltransferase</shortName>
        <ecNumber evidence="3 8">2.1.1.197</ecNumber>
    </recommendedName>
    <alternativeName>
        <fullName evidence="8">Biotin synthesis protein BioC</fullName>
    </alternativeName>
</protein>
<dbReference type="SUPFAM" id="SSF53335">
    <property type="entry name" value="S-adenosyl-L-methionine-dependent methyltransferases"/>
    <property type="match status" value="1"/>
</dbReference>
<dbReference type="GO" id="GO:0008757">
    <property type="term" value="F:S-adenosylmethionine-dependent methyltransferase activity"/>
    <property type="evidence" value="ECO:0007669"/>
    <property type="project" value="InterPro"/>
</dbReference>
<reference evidence="10 11" key="2">
    <citation type="submission" date="2018-12" db="EMBL/GenBank/DDBJ databases">
        <title>Simiduia agarivorans gen. nov., sp. nov., a marine, agarolytic bacterium isolated from shallow coastal water from Keelung, Taiwan.</title>
        <authorList>
            <person name="Shieh W.Y."/>
        </authorList>
    </citation>
    <scope>NUCLEOTIDE SEQUENCE [LARGE SCALE GENOMIC DNA]</scope>
    <source>
        <strain evidence="10 11">GTF-13</strain>
    </source>
</reference>
<keyword evidence="11" id="KW-1185">Reference proteome</keyword>
<dbReference type="Gene3D" id="3.40.50.150">
    <property type="entry name" value="Vaccinia Virus protein VP39"/>
    <property type="match status" value="1"/>
</dbReference>
<gene>
    <name evidence="8 10" type="primary">bioC</name>
    <name evidence="10" type="ORF">D0544_15145</name>
</gene>
<sequence length="261" mass="29042">MVPLNKQAIAESFGRAAASYDSASHLQQAVAAEVMTLIPGRCQPDRVLDLGCGTGVHTDELQRRYPDAWVLGCDLAQGMLAHARAGYPGPSWCGGDAERLPLKADALDLVFSSLAIQWCERFLTVLDEVYRALRPGGVFVFSTLCEGTLQELRMAWQAVDRFSHVNDYPPLHRLQSDAEASRFRVERLQQVPHCVHYGRVVQLNRELIALGANTLTGERRKGLMTPSRLKALQAGYEPFRDEQHRLPATYQVVFGVLIKEA</sequence>
<keyword evidence="5 8" id="KW-0808">Transferase</keyword>
<dbReference type="InterPro" id="IPR013216">
    <property type="entry name" value="Methyltransf_11"/>
</dbReference>
<keyword evidence="4 8" id="KW-0489">Methyltransferase</keyword>
<evidence type="ECO:0000256" key="4">
    <source>
        <dbReference type="ARBA" id="ARBA00022603"/>
    </source>
</evidence>
<comment type="catalytic activity">
    <reaction evidence="1 8">
        <text>malonyl-[ACP] + S-adenosyl-L-methionine = malonyl-[ACP] methyl ester + S-adenosyl-L-homocysteine</text>
        <dbReference type="Rhea" id="RHEA:17105"/>
        <dbReference type="Rhea" id="RHEA-COMP:9623"/>
        <dbReference type="Rhea" id="RHEA-COMP:9954"/>
        <dbReference type="ChEBI" id="CHEBI:57856"/>
        <dbReference type="ChEBI" id="CHEBI:59789"/>
        <dbReference type="ChEBI" id="CHEBI:78449"/>
        <dbReference type="ChEBI" id="CHEBI:78845"/>
        <dbReference type="EC" id="2.1.1.197"/>
    </reaction>
</comment>
<proteinExistence type="inferred from homology"/>
<dbReference type="EC" id="2.1.1.197" evidence="3 8"/>
<evidence type="ECO:0000256" key="6">
    <source>
        <dbReference type="ARBA" id="ARBA00022691"/>
    </source>
</evidence>
<keyword evidence="6 8" id="KW-0949">S-adenosyl-L-methionine</keyword>
<dbReference type="PANTHER" id="PTHR13090:SF1">
    <property type="entry name" value="ARGININE-HYDROXYLASE NDUFAF5, MITOCHONDRIAL"/>
    <property type="match status" value="1"/>
</dbReference>
<comment type="pathway">
    <text evidence="2 8">Cofactor biosynthesis; biotin biosynthesis.</text>
</comment>
<dbReference type="GO" id="GO:0010340">
    <property type="term" value="F:carboxyl-O-methyltransferase activity"/>
    <property type="evidence" value="ECO:0007669"/>
    <property type="project" value="UniProtKB-UniRule"/>
</dbReference>
<evidence type="ECO:0000256" key="2">
    <source>
        <dbReference type="ARBA" id="ARBA00004746"/>
    </source>
</evidence>
<organism evidence="10 11">
    <name type="scientific">Aestuariirhabdus litorea</name>
    <dbReference type="NCBI Taxonomy" id="2528527"/>
    <lineage>
        <taxon>Bacteria</taxon>
        <taxon>Pseudomonadati</taxon>
        <taxon>Pseudomonadota</taxon>
        <taxon>Gammaproteobacteria</taxon>
        <taxon>Oceanospirillales</taxon>
        <taxon>Aestuariirhabdaceae</taxon>
        <taxon>Aestuariirhabdus</taxon>
    </lineage>
</organism>
<dbReference type="InterPro" id="IPR029063">
    <property type="entry name" value="SAM-dependent_MTases_sf"/>
</dbReference>
<dbReference type="Pfam" id="PF08241">
    <property type="entry name" value="Methyltransf_11"/>
    <property type="match status" value="1"/>
</dbReference>
<dbReference type="Proteomes" id="UP000280792">
    <property type="component" value="Unassembled WGS sequence"/>
</dbReference>
<name>A0A3P3VMP8_9GAMM</name>
<evidence type="ECO:0000259" key="9">
    <source>
        <dbReference type="Pfam" id="PF08241"/>
    </source>
</evidence>
<evidence type="ECO:0000313" key="10">
    <source>
        <dbReference type="EMBL" id="RRJ83168.1"/>
    </source>
</evidence>
<dbReference type="InterPro" id="IPR050602">
    <property type="entry name" value="Malonyl-ACP_OMT"/>
</dbReference>
<comment type="function">
    <text evidence="8">Converts the free carboxyl group of a malonyl-thioester to its methyl ester by transfer of a methyl group from S-adenosyl-L-methionine (SAM). It allows to synthesize pimeloyl-ACP via the fatty acid synthetic pathway.</text>
</comment>
<feature type="domain" description="Methyltransferase type 11" evidence="9">
    <location>
        <begin position="48"/>
        <end position="141"/>
    </location>
</feature>
<dbReference type="EMBL" id="QWEZ01000002">
    <property type="protein sequence ID" value="RRJ83168.1"/>
    <property type="molecule type" value="Genomic_DNA"/>
</dbReference>
<dbReference type="GO" id="GO:0032259">
    <property type="term" value="P:methylation"/>
    <property type="evidence" value="ECO:0007669"/>
    <property type="project" value="UniProtKB-KW"/>
</dbReference>
<evidence type="ECO:0000256" key="1">
    <source>
        <dbReference type="ARBA" id="ARBA00000852"/>
    </source>
</evidence>
<reference evidence="10 11" key="1">
    <citation type="submission" date="2018-08" db="EMBL/GenBank/DDBJ databases">
        <authorList>
            <person name="Khan S.A."/>
        </authorList>
    </citation>
    <scope>NUCLEOTIDE SEQUENCE [LARGE SCALE GENOMIC DNA]</scope>
    <source>
        <strain evidence="10 11">GTF-13</strain>
    </source>
</reference>
<dbReference type="RefSeq" id="WP_125017593.1">
    <property type="nucleotide sequence ID" value="NZ_QWEZ01000002.1"/>
</dbReference>
<dbReference type="NCBIfam" id="TIGR02072">
    <property type="entry name" value="BioC"/>
    <property type="match status" value="1"/>
</dbReference>
<evidence type="ECO:0000313" key="11">
    <source>
        <dbReference type="Proteomes" id="UP000280792"/>
    </source>
</evidence>
<evidence type="ECO:0000256" key="7">
    <source>
        <dbReference type="ARBA" id="ARBA00022756"/>
    </source>
</evidence>